<evidence type="ECO:0000259" key="3">
    <source>
        <dbReference type="Pfam" id="PF24883"/>
    </source>
</evidence>
<dbReference type="OrthoDB" id="163438at2759"/>
<sequence length="668" mass="75565">MSCCESSEDENDPQQGNNTIGGHHIGSQLRNNYAGQRQIQENSNTGVQTAVQLPLSLNFFPHASNFQVETINNAGGDIVQTTNNYNYMRTDETIEMLHILKEKLNPITNPTRKKDNCMEGTRVEILNDLCNWVMEDKTTIAWIYGIAGTGKSAIAVSLASKIRDMGKEVILGLTFHCVQGQETSDISNLVPTICYHLAQAIPEYGQRLCQIFEDVSLRADGIPLAEQLERFLQSSLLNSIQVSVKVVIIVDGLDEWGVKSDRAGLLSHFQTVFKQLSWLKLVVTSRPNREIIDIFLHDPAVKQVNLTDYISTNHDLRRLIVYKLPAISEDNIKILLKKANSLFIWITTALTFIEKGMDIEKRLGQIIGLQEQNSNENQPYQALYLLYETVLEESFSDPDNQKYFKTVMRMILTVTEPISLWMLGKMLGTSEIGLSPGVTSAVISQLSAVVYDRHGKLYYHLPFGEFLMTPENKFSIHPKIAHLQLAGACLEIMGKELRFNICHLNTSFFKNKEVKDPAIEDRIDLYISPELRYSCSGWTRHAKEAKVEPAGNTIQLTITDFMRSKWMILWLECMSVMGKSFSLKRCLEDISEWAKINKNKDAETLAEELYRIADTFGTVFFGKYTTYLPISIANAVPFQSIRESAVTAYQKPGHGKTTQTWGKNSQKK</sequence>
<dbReference type="PANTHER" id="PTHR10039:SF16">
    <property type="entry name" value="GPI INOSITOL-DEACYLASE"/>
    <property type="match status" value="1"/>
</dbReference>
<reference evidence="4 5" key="1">
    <citation type="journal article" date="2020" name="ISME J.">
        <title>Uncovering the hidden diversity of litter-decomposition mechanisms in mushroom-forming fungi.</title>
        <authorList>
            <person name="Floudas D."/>
            <person name="Bentzer J."/>
            <person name="Ahren D."/>
            <person name="Johansson T."/>
            <person name="Persson P."/>
            <person name="Tunlid A."/>
        </authorList>
    </citation>
    <scope>NUCLEOTIDE SEQUENCE [LARGE SCALE GENOMIC DNA]</scope>
    <source>
        <strain evidence="4 5">CBS 291.85</strain>
    </source>
</reference>
<dbReference type="AlphaFoldDB" id="A0A8H5FHK6"/>
<dbReference type="InterPro" id="IPR027417">
    <property type="entry name" value="P-loop_NTPase"/>
</dbReference>
<feature type="region of interest" description="Disordered" evidence="2">
    <location>
        <begin position="1"/>
        <end position="24"/>
    </location>
</feature>
<keyword evidence="1" id="KW-0677">Repeat</keyword>
<accession>A0A8H5FHK6</accession>
<name>A0A8H5FHK6_9AGAR</name>
<dbReference type="InterPro" id="IPR056884">
    <property type="entry name" value="NPHP3-like_N"/>
</dbReference>
<gene>
    <name evidence="4" type="ORF">D9758_016984</name>
</gene>
<feature type="compositionally biased region" description="Acidic residues" evidence="2">
    <location>
        <begin position="1"/>
        <end position="12"/>
    </location>
</feature>
<feature type="domain" description="Nephrocystin 3-like N-terminal" evidence="3">
    <location>
        <begin position="129"/>
        <end position="286"/>
    </location>
</feature>
<organism evidence="4 5">
    <name type="scientific">Tetrapyrgos nigripes</name>
    <dbReference type="NCBI Taxonomy" id="182062"/>
    <lineage>
        <taxon>Eukaryota</taxon>
        <taxon>Fungi</taxon>
        <taxon>Dikarya</taxon>
        <taxon>Basidiomycota</taxon>
        <taxon>Agaricomycotina</taxon>
        <taxon>Agaricomycetes</taxon>
        <taxon>Agaricomycetidae</taxon>
        <taxon>Agaricales</taxon>
        <taxon>Marasmiineae</taxon>
        <taxon>Marasmiaceae</taxon>
        <taxon>Tetrapyrgos</taxon>
    </lineage>
</organism>
<proteinExistence type="predicted"/>
<dbReference type="EMBL" id="JAACJM010000216">
    <property type="protein sequence ID" value="KAF5337525.1"/>
    <property type="molecule type" value="Genomic_DNA"/>
</dbReference>
<evidence type="ECO:0000256" key="2">
    <source>
        <dbReference type="SAM" id="MobiDB-lite"/>
    </source>
</evidence>
<evidence type="ECO:0000256" key="1">
    <source>
        <dbReference type="ARBA" id="ARBA00022737"/>
    </source>
</evidence>
<keyword evidence="5" id="KW-1185">Reference proteome</keyword>
<dbReference type="Proteomes" id="UP000559256">
    <property type="component" value="Unassembled WGS sequence"/>
</dbReference>
<comment type="caution">
    <text evidence="4">The sequence shown here is derived from an EMBL/GenBank/DDBJ whole genome shotgun (WGS) entry which is preliminary data.</text>
</comment>
<dbReference type="SUPFAM" id="SSF52540">
    <property type="entry name" value="P-loop containing nucleoside triphosphate hydrolases"/>
    <property type="match status" value="1"/>
</dbReference>
<protein>
    <recommendedName>
        <fullName evidence="3">Nephrocystin 3-like N-terminal domain-containing protein</fullName>
    </recommendedName>
</protein>
<dbReference type="Gene3D" id="3.40.50.300">
    <property type="entry name" value="P-loop containing nucleotide triphosphate hydrolases"/>
    <property type="match status" value="1"/>
</dbReference>
<dbReference type="PANTHER" id="PTHR10039">
    <property type="entry name" value="AMELOGENIN"/>
    <property type="match status" value="1"/>
</dbReference>
<evidence type="ECO:0000313" key="5">
    <source>
        <dbReference type="Proteomes" id="UP000559256"/>
    </source>
</evidence>
<evidence type="ECO:0000313" key="4">
    <source>
        <dbReference type="EMBL" id="KAF5337525.1"/>
    </source>
</evidence>
<dbReference type="Pfam" id="PF24883">
    <property type="entry name" value="NPHP3_N"/>
    <property type="match status" value="1"/>
</dbReference>